<protein>
    <submittedName>
        <fullName evidence="3">Uncharacterized membrane protein (UPF0136 family)</fullName>
    </submittedName>
</protein>
<evidence type="ECO:0000313" key="4">
    <source>
        <dbReference type="Proteomes" id="UP001519308"/>
    </source>
</evidence>
<keyword evidence="1" id="KW-0812">Transmembrane</keyword>
<feature type="transmembrane region" description="Helical" evidence="1">
    <location>
        <begin position="150"/>
        <end position="171"/>
    </location>
</feature>
<keyword evidence="1" id="KW-1133">Transmembrane helix</keyword>
<keyword evidence="1" id="KW-0472">Membrane</keyword>
<feature type="transmembrane region" description="Helical" evidence="1">
    <location>
        <begin position="80"/>
        <end position="98"/>
    </location>
</feature>
<organism evidence="3 4">
    <name type="scientific">Clostridium punense</name>
    <dbReference type="NCBI Taxonomy" id="1054297"/>
    <lineage>
        <taxon>Bacteria</taxon>
        <taxon>Bacillati</taxon>
        <taxon>Bacillota</taxon>
        <taxon>Clostridia</taxon>
        <taxon>Eubacteriales</taxon>
        <taxon>Clostridiaceae</taxon>
        <taxon>Clostridium</taxon>
    </lineage>
</organism>
<accession>A0ABS4K3S1</accession>
<comment type="caution">
    <text evidence="3">The sequence shown here is derived from an EMBL/GenBank/DDBJ whole genome shotgun (WGS) entry which is preliminary data.</text>
</comment>
<dbReference type="Proteomes" id="UP001519308">
    <property type="component" value="Unassembled WGS sequence"/>
</dbReference>
<gene>
    <name evidence="3" type="ORF">J2Z44_002259</name>
</gene>
<dbReference type="Pfam" id="PF13490">
    <property type="entry name" value="zf-HC2"/>
    <property type="match status" value="1"/>
</dbReference>
<evidence type="ECO:0000256" key="1">
    <source>
        <dbReference type="SAM" id="Phobius"/>
    </source>
</evidence>
<feature type="transmembrane region" description="Helical" evidence="1">
    <location>
        <begin position="126"/>
        <end position="144"/>
    </location>
</feature>
<feature type="transmembrane region" description="Helical" evidence="1">
    <location>
        <begin position="104"/>
        <end position="121"/>
    </location>
</feature>
<dbReference type="InterPro" id="IPR027383">
    <property type="entry name" value="Znf_put"/>
</dbReference>
<reference evidence="3 4" key="1">
    <citation type="submission" date="2021-03" db="EMBL/GenBank/DDBJ databases">
        <title>Genomic Encyclopedia of Type Strains, Phase IV (KMG-IV): sequencing the most valuable type-strain genomes for metagenomic binning, comparative biology and taxonomic classification.</title>
        <authorList>
            <person name="Goeker M."/>
        </authorList>
    </citation>
    <scope>NUCLEOTIDE SEQUENCE [LARGE SCALE GENOMIC DNA]</scope>
    <source>
        <strain evidence="3 4">DSM 28650</strain>
    </source>
</reference>
<evidence type="ECO:0000313" key="3">
    <source>
        <dbReference type="EMBL" id="MBP2022438.1"/>
    </source>
</evidence>
<dbReference type="EMBL" id="JAGGLL010000016">
    <property type="protein sequence ID" value="MBP2022438.1"/>
    <property type="molecule type" value="Genomic_DNA"/>
</dbReference>
<proteinExistence type="predicted"/>
<name>A0ABS4K3S1_9CLOT</name>
<sequence>MMGEVGCKVIEDLLTLYIDGLTSEESNGLIHQHISNCNQCKEYMEALKSDEISMPNGFDEEELAIVKKESKIMKSIRYRLLNIKIAYVVVGALLALFILREERALQSIIIYPLLGVASYGLVKKIWLPPIIVTVVFFIGSVVFLGEGMPIGIIAIICGVLTLIGTIMGYCIKKIWF</sequence>
<keyword evidence="4" id="KW-1185">Reference proteome</keyword>
<evidence type="ECO:0000259" key="2">
    <source>
        <dbReference type="Pfam" id="PF13490"/>
    </source>
</evidence>
<feature type="domain" description="Putative zinc-finger" evidence="2">
    <location>
        <begin position="7"/>
        <end position="40"/>
    </location>
</feature>